<keyword evidence="2" id="KW-0808">Transferase</keyword>
<dbReference type="KEGG" id="mcha:111022712"/>
<protein>
    <submittedName>
        <fullName evidence="4">UDP-glycosyltransferase 73B1-like</fullName>
    </submittedName>
</protein>
<proteinExistence type="inferred from homology"/>
<evidence type="ECO:0000256" key="2">
    <source>
        <dbReference type="ARBA" id="ARBA00022676"/>
    </source>
</evidence>
<dbReference type="PANTHER" id="PTHR48047:SF45">
    <property type="entry name" value="SCOPOLETIN GLUCOSYLTRANSFERASE-LIKE"/>
    <property type="match status" value="1"/>
</dbReference>
<dbReference type="Proteomes" id="UP000504603">
    <property type="component" value="Unplaced"/>
</dbReference>
<dbReference type="SUPFAM" id="SSF53756">
    <property type="entry name" value="UDP-Glycosyltransferase/glycogen phosphorylase"/>
    <property type="match status" value="2"/>
</dbReference>
<organism evidence="3 4">
    <name type="scientific">Momordica charantia</name>
    <name type="common">Bitter gourd</name>
    <name type="synonym">Balsam pear</name>
    <dbReference type="NCBI Taxonomy" id="3673"/>
    <lineage>
        <taxon>Eukaryota</taxon>
        <taxon>Viridiplantae</taxon>
        <taxon>Streptophyta</taxon>
        <taxon>Embryophyta</taxon>
        <taxon>Tracheophyta</taxon>
        <taxon>Spermatophyta</taxon>
        <taxon>Magnoliopsida</taxon>
        <taxon>eudicotyledons</taxon>
        <taxon>Gunneridae</taxon>
        <taxon>Pentapetalae</taxon>
        <taxon>rosids</taxon>
        <taxon>fabids</taxon>
        <taxon>Cucurbitales</taxon>
        <taxon>Cucurbitaceae</taxon>
        <taxon>Momordiceae</taxon>
        <taxon>Momordica</taxon>
    </lineage>
</organism>
<gene>
    <name evidence="4" type="primary">LOC111022712</name>
</gene>
<dbReference type="RefSeq" id="XP_022155623.1">
    <property type="nucleotide sequence ID" value="XM_022299931.1"/>
</dbReference>
<keyword evidence="2" id="KW-0328">Glycosyltransferase</keyword>
<evidence type="ECO:0000256" key="1">
    <source>
        <dbReference type="ARBA" id="ARBA00009995"/>
    </source>
</evidence>
<evidence type="ECO:0000313" key="3">
    <source>
        <dbReference type="Proteomes" id="UP000504603"/>
    </source>
</evidence>
<dbReference type="AlphaFoldDB" id="A0A6J1DNF9"/>
<comment type="similarity">
    <text evidence="1">Belongs to the UDP-glycosyltransferase family.</text>
</comment>
<dbReference type="GeneID" id="111022712"/>
<dbReference type="OrthoDB" id="5835829at2759"/>
<dbReference type="Gene3D" id="3.40.50.2000">
    <property type="entry name" value="Glycogen Phosphorylase B"/>
    <property type="match status" value="3"/>
</dbReference>
<dbReference type="PANTHER" id="PTHR48047">
    <property type="entry name" value="GLYCOSYLTRANSFERASE"/>
    <property type="match status" value="1"/>
</dbReference>
<evidence type="ECO:0000313" key="4">
    <source>
        <dbReference type="RefSeq" id="XP_022155623.1"/>
    </source>
</evidence>
<dbReference type="GO" id="GO:0035251">
    <property type="term" value="F:UDP-glucosyltransferase activity"/>
    <property type="evidence" value="ECO:0007669"/>
    <property type="project" value="UniProtKB-ARBA"/>
</dbReference>
<reference evidence="4" key="1">
    <citation type="submission" date="2025-08" db="UniProtKB">
        <authorList>
            <consortium name="RefSeq"/>
        </authorList>
    </citation>
    <scope>IDENTIFICATION</scope>
    <source>
        <strain evidence="4">OHB3-1</strain>
    </source>
</reference>
<sequence length="162" mass="17582">MGSENDSQLHMFLFPFMAHGHIIPMVDMAKLFASRGVKITIVTTPLNSISISKSIPNSHSQIQLLILKFPSAEAGLPDDCENADSIPTPDLLPKFFAAAALLQAPLEEALLQHRPDCLGEEGEEIRNRATEVAEMARRAVGEGGSSFLNLDALIKELKSVAF</sequence>
<keyword evidence="3" id="KW-1185">Reference proteome</keyword>
<name>A0A6J1DNF9_MOMCH</name>
<accession>A0A6J1DNF9</accession>